<evidence type="ECO:0000256" key="4">
    <source>
        <dbReference type="SAM" id="Coils"/>
    </source>
</evidence>
<dbReference type="Pfam" id="PF13445">
    <property type="entry name" value="zf-RING_UBOX"/>
    <property type="match status" value="1"/>
</dbReference>
<keyword evidence="1" id="KW-0479">Metal-binding</keyword>
<feature type="domain" description="Zinc finger RING-type eukaryotic" evidence="6">
    <location>
        <begin position="82"/>
        <end position="114"/>
    </location>
</feature>
<sequence>MNILEIDDDQTESSRHPKESGVVETGLRRRINKLREKNVALQNQLDEAKAQRDEAISIKDEAIQARNEAQALIEEILERTRCPISMEPMTDAKVLCECGHTYSDQSLNSIPARYEASGQNNEKVRVDRCPECACVVGKPPIANYTVRAIADLVSHLD</sequence>
<name>A0A0H2QXN8_9AGAM</name>
<feature type="coiled-coil region" evidence="4">
    <location>
        <begin position="24"/>
        <end position="79"/>
    </location>
</feature>
<dbReference type="InterPro" id="IPR013083">
    <property type="entry name" value="Znf_RING/FYVE/PHD"/>
</dbReference>
<proteinExistence type="predicted"/>
<evidence type="ECO:0000259" key="6">
    <source>
        <dbReference type="Pfam" id="PF13445"/>
    </source>
</evidence>
<organism evidence="7 8">
    <name type="scientific">Schizopora paradoxa</name>
    <dbReference type="NCBI Taxonomy" id="27342"/>
    <lineage>
        <taxon>Eukaryota</taxon>
        <taxon>Fungi</taxon>
        <taxon>Dikarya</taxon>
        <taxon>Basidiomycota</taxon>
        <taxon>Agaricomycotina</taxon>
        <taxon>Agaricomycetes</taxon>
        <taxon>Hymenochaetales</taxon>
        <taxon>Schizoporaceae</taxon>
        <taxon>Schizopora</taxon>
    </lineage>
</organism>
<evidence type="ECO:0000256" key="3">
    <source>
        <dbReference type="ARBA" id="ARBA00022833"/>
    </source>
</evidence>
<protein>
    <recommendedName>
        <fullName evidence="6">Zinc finger RING-type eukaryotic domain-containing protein</fullName>
    </recommendedName>
</protein>
<dbReference type="GO" id="GO:0008270">
    <property type="term" value="F:zinc ion binding"/>
    <property type="evidence" value="ECO:0007669"/>
    <property type="project" value="UniProtKB-KW"/>
</dbReference>
<keyword evidence="4" id="KW-0175">Coiled coil</keyword>
<accession>A0A0H2QXN8</accession>
<evidence type="ECO:0000256" key="1">
    <source>
        <dbReference type="ARBA" id="ARBA00022723"/>
    </source>
</evidence>
<gene>
    <name evidence="7" type="ORF">SCHPADRAFT_1003386</name>
</gene>
<dbReference type="Gene3D" id="3.30.40.10">
    <property type="entry name" value="Zinc/RING finger domain, C3HC4 (zinc finger)"/>
    <property type="match status" value="1"/>
</dbReference>
<dbReference type="InParanoid" id="A0A0H2QXN8"/>
<dbReference type="Proteomes" id="UP000053477">
    <property type="component" value="Unassembled WGS sequence"/>
</dbReference>
<keyword evidence="8" id="KW-1185">Reference proteome</keyword>
<reference evidence="7 8" key="1">
    <citation type="submission" date="2015-04" db="EMBL/GenBank/DDBJ databases">
        <title>Complete genome sequence of Schizopora paradoxa KUC8140, a cosmopolitan wood degrader in East Asia.</title>
        <authorList>
            <consortium name="DOE Joint Genome Institute"/>
            <person name="Min B."/>
            <person name="Park H."/>
            <person name="Jang Y."/>
            <person name="Kim J.-J."/>
            <person name="Kim K.H."/>
            <person name="Pangilinan J."/>
            <person name="Lipzen A."/>
            <person name="Riley R."/>
            <person name="Grigoriev I.V."/>
            <person name="Spatafora J.W."/>
            <person name="Choi I.-G."/>
        </authorList>
    </citation>
    <scope>NUCLEOTIDE SEQUENCE [LARGE SCALE GENOMIC DNA]</scope>
    <source>
        <strain evidence="7 8">KUC8140</strain>
    </source>
</reference>
<dbReference type="InterPro" id="IPR027370">
    <property type="entry name" value="Znf-RING_euk"/>
</dbReference>
<feature type="region of interest" description="Disordered" evidence="5">
    <location>
        <begin position="1"/>
        <end position="21"/>
    </location>
</feature>
<keyword evidence="3" id="KW-0862">Zinc</keyword>
<evidence type="ECO:0000256" key="5">
    <source>
        <dbReference type="SAM" id="MobiDB-lite"/>
    </source>
</evidence>
<keyword evidence="2" id="KW-0863">Zinc-finger</keyword>
<dbReference type="SUPFAM" id="SSF57850">
    <property type="entry name" value="RING/U-box"/>
    <property type="match status" value="1"/>
</dbReference>
<evidence type="ECO:0000313" key="7">
    <source>
        <dbReference type="EMBL" id="KLO04129.1"/>
    </source>
</evidence>
<dbReference type="AlphaFoldDB" id="A0A0H2QXN8"/>
<feature type="compositionally biased region" description="Basic and acidic residues" evidence="5">
    <location>
        <begin position="12"/>
        <end position="21"/>
    </location>
</feature>
<evidence type="ECO:0000256" key="2">
    <source>
        <dbReference type="ARBA" id="ARBA00022771"/>
    </source>
</evidence>
<feature type="compositionally biased region" description="Acidic residues" evidence="5">
    <location>
        <begin position="1"/>
        <end position="11"/>
    </location>
</feature>
<dbReference type="EMBL" id="KQ086689">
    <property type="protein sequence ID" value="KLO04129.1"/>
    <property type="molecule type" value="Genomic_DNA"/>
</dbReference>
<evidence type="ECO:0000313" key="8">
    <source>
        <dbReference type="Proteomes" id="UP000053477"/>
    </source>
</evidence>